<keyword evidence="4" id="KW-0496">Mitochondrion</keyword>
<dbReference type="SMART" id="SM00582">
    <property type="entry name" value="RPR"/>
    <property type="match status" value="1"/>
</dbReference>
<dbReference type="OMA" id="QCMNCGV"/>
<dbReference type="Gene3D" id="1.25.40.90">
    <property type="match status" value="1"/>
</dbReference>
<dbReference type="STRING" id="37360.A0A0G4J5D3"/>
<dbReference type="InterPro" id="IPR008942">
    <property type="entry name" value="ENTH_VHS"/>
</dbReference>
<feature type="region of interest" description="Disordered" evidence="1">
    <location>
        <begin position="449"/>
        <end position="468"/>
    </location>
</feature>
<evidence type="ECO:0000313" key="4">
    <source>
        <dbReference type="EMBL" id="SPQ94831.1"/>
    </source>
</evidence>
<geneLocation type="mitochondrion" evidence="4"/>
<gene>
    <name evidence="3" type="ORF">PBRA_002674</name>
    <name evidence="4" type="ORF">PLBR_LOCUS2046</name>
</gene>
<dbReference type="InterPro" id="IPR047415">
    <property type="entry name" value="Pcf11_CID"/>
</dbReference>
<dbReference type="PROSITE" id="PS00028">
    <property type="entry name" value="ZINC_FINGER_C2H2_1"/>
    <property type="match status" value="1"/>
</dbReference>
<feature type="compositionally biased region" description="Basic and acidic residues" evidence="1">
    <location>
        <begin position="449"/>
        <end position="462"/>
    </location>
</feature>
<dbReference type="Pfam" id="PF04818">
    <property type="entry name" value="CID"/>
    <property type="match status" value="1"/>
</dbReference>
<dbReference type="OrthoDB" id="2129491at2759"/>
<name>A0A0G4J5D3_PLABS</name>
<dbReference type="CDD" id="cd16982">
    <property type="entry name" value="CID_Pcf11"/>
    <property type="match status" value="1"/>
</dbReference>
<evidence type="ECO:0000313" key="5">
    <source>
        <dbReference type="Proteomes" id="UP000039324"/>
    </source>
</evidence>
<dbReference type="SUPFAM" id="SSF48464">
    <property type="entry name" value="ENTH/VHS domain"/>
    <property type="match status" value="1"/>
</dbReference>
<dbReference type="GO" id="GO:0005737">
    <property type="term" value="C:cytoplasm"/>
    <property type="evidence" value="ECO:0007669"/>
    <property type="project" value="TreeGrafter"/>
</dbReference>
<dbReference type="PROSITE" id="PS51391">
    <property type="entry name" value="CID"/>
    <property type="match status" value="1"/>
</dbReference>
<keyword evidence="5" id="KW-1185">Reference proteome</keyword>
<reference evidence="3 5" key="1">
    <citation type="submission" date="2015-02" db="EMBL/GenBank/DDBJ databases">
        <authorList>
            <person name="Chooi Y.-H."/>
        </authorList>
    </citation>
    <scope>NUCLEOTIDE SEQUENCE [LARGE SCALE GENOMIC DNA]</scope>
    <source>
        <strain evidence="3">E3</strain>
    </source>
</reference>
<dbReference type="InterPro" id="IPR013087">
    <property type="entry name" value="Znf_C2H2_type"/>
</dbReference>
<dbReference type="InterPro" id="IPR006569">
    <property type="entry name" value="CID_dom"/>
</dbReference>
<dbReference type="GO" id="GO:0000993">
    <property type="term" value="F:RNA polymerase II complex binding"/>
    <property type="evidence" value="ECO:0007669"/>
    <property type="project" value="InterPro"/>
</dbReference>
<dbReference type="Proteomes" id="UP000290189">
    <property type="component" value="Unassembled WGS sequence"/>
</dbReference>
<dbReference type="AlphaFoldDB" id="A0A0G4J5D3"/>
<dbReference type="Pfam" id="PF23228">
    <property type="entry name" value="zf_PCFS4"/>
    <property type="match status" value="1"/>
</dbReference>
<dbReference type="GO" id="GO:0031124">
    <property type="term" value="P:mRNA 3'-end processing"/>
    <property type="evidence" value="ECO:0007669"/>
    <property type="project" value="InterPro"/>
</dbReference>
<feature type="domain" description="CID" evidence="2">
    <location>
        <begin position="18"/>
        <end position="150"/>
    </location>
</feature>
<dbReference type="GO" id="GO:0005849">
    <property type="term" value="C:mRNA cleavage factor complex"/>
    <property type="evidence" value="ECO:0007669"/>
    <property type="project" value="TreeGrafter"/>
</dbReference>
<reference evidence="4 6" key="2">
    <citation type="submission" date="2018-03" db="EMBL/GenBank/DDBJ databases">
        <authorList>
            <person name="Fogelqvist J."/>
        </authorList>
    </citation>
    <scope>NUCLEOTIDE SEQUENCE [LARGE SCALE GENOMIC DNA]</scope>
</reference>
<dbReference type="InterPro" id="IPR057242">
    <property type="entry name" value="PCFS4-like"/>
</dbReference>
<proteinExistence type="predicted"/>
<dbReference type="EMBL" id="OVEO01000003">
    <property type="protein sequence ID" value="SPQ94831.1"/>
    <property type="molecule type" value="Genomic_DNA"/>
</dbReference>
<dbReference type="Proteomes" id="UP000039324">
    <property type="component" value="Unassembled WGS sequence"/>
</dbReference>
<evidence type="ECO:0000259" key="2">
    <source>
        <dbReference type="PROSITE" id="PS51391"/>
    </source>
</evidence>
<dbReference type="PANTHER" id="PTHR15921">
    <property type="entry name" value="PRE-MRNA CLEAVAGE COMPLEX II"/>
    <property type="match status" value="1"/>
</dbReference>
<accession>A0A0G4J5D3</accession>
<organism evidence="3 5">
    <name type="scientific">Plasmodiophora brassicae</name>
    <name type="common">Clubroot disease agent</name>
    <dbReference type="NCBI Taxonomy" id="37360"/>
    <lineage>
        <taxon>Eukaryota</taxon>
        <taxon>Sar</taxon>
        <taxon>Rhizaria</taxon>
        <taxon>Endomyxa</taxon>
        <taxon>Phytomyxea</taxon>
        <taxon>Plasmodiophorida</taxon>
        <taxon>Plasmodiophoridae</taxon>
        <taxon>Plasmodiophora</taxon>
    </lineage>
</organism>
<dbReference type="EMBL" id="CDSF01000133">
    <property type="protein sequence ID" value="CEP02707.1"/>
    <property type="molecule type" value="Genomic_DNA"/>
</dbReference>
<dbReference type="GO" id="GO:0006369">
    <property type="term" value="P:termination of RNA polymerase II transcription"/>
    <property type="evidence" value="ECO:0007669"/>
    <property type="project" value="InterPro"/>
</dbReference>
<protein>
    <recommendedName>
        <fullName evidence="2">CID domain-containing protein</fullName>
    </recommendedName>
</protein>
<evidence type="ECO:0000256" key="1">
    <source>
        <dbReference type="SAM" id="MobiDB-lite"/>
    </source>
</evidence>
<sequence length="468" mass="52101">MRPGRPAQQRPPVPRRVVEREYLARYAHDLVALRAPSRPQIASLTMLAGDEPDLAPQVTSLIAEEILRRPPRDRLPLLYLIDSITKNLAGPFIRLFVPRLHRLVLETFDSCPPGSDVSKAVVRMVDSWLQVDVFPMDFVNDLRAKLREPLPSPSTMPPVHPRPVVPPAAVPPPKRLRPMEPNWPALEADVRQFPQLTPLYRRLQAVWNARGDITPDLHRLSDAIGQLRMQAMPGPPPVAHHHHHLAGASLEPPLHDRDVSLDYLIVDTIDKLAGIVAPQQPETRAPPAAVPVFTTDSLRVRDQSVVDALYSAIPLQCAYCGLRIRAKADMATHLDWHFATNKEATKRGKTTSSQLWFMSLAEWVACSGADEREAPASYFDDLQRAKEASEQSEPEPVSTVEADDNRSTCAICGDKFEKMFDDAKETWVFLDAVEVVRVVKGDDAEDANASKDIVHKSCRDESPASAPS</sequence>
<evidence type="ECO:0000313" key="6">
    <source>
        <dbReference type="Proteomes" id="UP000290189"/>
    </source>
</evidence>
<dbReference type="InterPro" id="IPR045154">
    <property type="entry name" value="PCF11-like"/>
</dbReference>
<dbReference type="PANTHER" id="PTHR15921:SF3">
    <property type="entry name" value="PRE-MRNA CLEAVAGE COMPLEX 2 PROTEIN PCF11"/>
    <property type="match status" value="1"/>
</dbReference>
<dbReference type="GO" id="GO:0003729">
    <property type="term" value="F:mRNA binding"/>
    <property type="evidence" value="ECO:0007669"/>
    <property type="project" value="InterPro"/>
</dbReference>
<evidence type="ECO:0000313" key="3">
    <source>
        <dbReference type="EMBL" id="CEP02707.1"/>
    </source>
</evidence>
<feature type="region of interest" description="Disordered" evidence="1">
    <location>
        <begin position="383"/>
        <end position="403"/>
    </location>
</feature>